<evidence type="ECO:0000313" key="1">
    <source>
        <dbReference type="EMBL" id="GII42417.1"/>
    </source>
</evidence>
<dbReference type="InterPro" id="IPR038468">
    <property type="entry name" value="MmpS_C"/>
</dbReference>
<gene>
    <name evidence="1" type="ORF">Pph01_74200</name>
</gene>
<organism evidence="1 2">
    <name type="scientific">Planotetraspora phitsanulokensis</name>
    <dbReference type="NCBI Taxonomy" id="575192"/>
    <lineage>
        <taxon>Bacteria</taxon>
        <taxon>Bacillati</taxon>
        <taxon>Actinomycetota</taxon>
        <taxon>Actinomycetes</taxon>
        <taxon>Streptosporangiales</taxon>
        <taxon>Streptosporangiaceae</taxon>
        <taxon>Planotetraspora</taxon>
    </lineage>
</organism>
<name>A0A8J3UEX1_9ACTN</name>
<dbReference type="AlphaFoldDB" id="A0A8J3UEX1"/>
<comment type="caution">
    <text evidence="1">The sequence shown here is derived from an EMBL/GenBank/DDBJ whole genome shotgun (WGS) entry which is preliminary data.</text>
</comment>
<reference evidence="1 2" key="1">
    <citation type="submission" date="2021-01" db="EMBL/GenBank/DDBJ databases">
        <title>Whole genome shotgun sequence of Planotetraspora phitsanulokensis NBRC 104273.</title>
        <authorList>
            <person name="Komaki H."/>
            <person name="Tamura T."/>
        </authorList>
    </citation>
    <scope>NUCLEOTIDE SEQUENCE [LARGE SCALE GENOMIC DNA]</scope>
    <source>
        <strain evidence="1 2">NBRC 104273</strain>
    </source>
</reference>
<proteinExistence type="predicted"/>
<sequence>MTFEVEGEHGASRAGVIVQSVGLDMKEKASVPLPYRRTVQVSGHISALSLWALRDPNAADSLTCRIKVDGRAAREATSDGPLGMCRIEIDLQAG</sequence>
<evidence type="ECO:0000313" key="2">
    <source>
        <dbReference type="Proteomes" id="UP000622547"/>
    </source>
</evidence>
<accession>A0A8J3UEX1</accession>
<protein>
    <submittedName>
        <fullName evidence="1">Uncharacterized protein</fullName>
    </submittedName>
</protein>
<dbReference type="RefSeq" id="WP_204077841.1">
    <property type="nucleotide sequence ID" value="NZ_BOOP01000043.1"/>
</dbReference>
<dbReference type="Proteomes" id="UP000622547">
    <property type="component" value="Unassembled WGS sequence"/>
</dbReference>
<dbReference type="Gene3D" id="2.60.40.2880">
    <property type="entry name" value="MmpS1-5, C-terminal soluble domain"/>
    <property type="match status" value="1"/>
</dbReference>
<dbReference type="EMBL" id="BOOP01000043">
    <property type="protein sequence ID" value="GII42417.1"/>
    <property type="molecule type" value="Genomic_DNA"/>
</dbReference>
<keyword evidence="2" id="KW-1185">Reference proteome</keyword>